<keyword evidence="3" id="KW-1185">Reference proteome</keyword>
<accession>A0A4R1Z2Y9</accession>
<dbReference type="InterPro" id="IPR046341">
    <property type="entry name" value="SET_dom_sf"/>
</dbReference>
<evidence type="ECO:0000313" key="3">
    <source>
        <dbReference type="Proteomes" id="UP000295277"/>
    </source>
</evidence>
<organism evidence="2 3">
    <name type="scientific">Rhodovulum steppense</name>
    <dbReference type="NCBI Taxonomy" id="540251"/>
    <lineage>
        <taxon>Bacteria</taxon>
        <taxon>Pseudomonadati</taxon>
        <taxon>Pseudomonadota</taxon>
        <taxon>Alphaproteobacteria</taxon>
        <taxon>Rhodobacterales</taxon>
        <taxon>Paracoccaceae</taxon>
        <taxon>Rhodovulum</taxon>
    </lineage>
</organism>
<protein>
    <recommendedName>
        <fullName evidence="1">SET domain-containing protein</fullName>
    </recommendedName>
</protein>
<dbReference type="InterPro" id="IPR001214">
    <property type="entry name" value="SET_dom"/>
</dbReference>
<dbReference type="AlphaFoldDB" id="A0A4R1Z2Y9"/>
<comment type="caution">
    <text evidence="2">The sequence shown here is derived from an EMBL/GenBank/DDBJ whole genome shotgun (WGS) entry which is preliminary data.</text>
</comment>
<feature type="domain" description="SET" evidence="1">
    <location>
        <begin position="4"/>
        <end position="114"/>
    </location>
</feature>
<sequence length="137" mass="15805">MMTVRCYLAPSEIEGLGVFCRDDIRKGQNVWRFDPVLDIRYPASILDSVEPHVREFLERYSYPDWTDPTRIILECDEGRFMNHADDPNLDFSDQVHGFARWDIPAGTELTCHYATFTLGEIQMQPPRHQVRASASAA</sequence>
<dbReference type="RefSeq" id="WP_132693057.1">
    <property type="nucleotide sequence ID" value="NZ_SLVM01000001.1"/>
</dbReference>
<dbReference type="PROSITE" id="PS50280">
    <property type="entry name" value="SET"/>
    <property type="match status" value="1"/>
</dbReference>
<proteinExistence type="predicted"/>
<dbReference type="Gene3D" id="2.170.270.10">
    <property type="entry name" value="SET domain"/>
    <property type="match status" value="1"/>
</dbReference>
<dbReference type="SUPFAM" id="SSF82199">
    <property type="entry name" value="SET domain"/>
    <property type="match status" value="1"/>
</dbReference>
<dbReference type="OrthoDB" id="9804945at2"/>
<evidence type="ECO:0000313" key="2">
    <source>
        <dbReference type="EMBL" id="TCM88042.1"/>
    </source>
</evidence>
<evidence type="ECO:0000259" key="1">
    <source>
        <dbReference type="PROSITE" id="PS50280"/>
    </source>
</evidence>
<gene>
    <name evidence="2" type="ORF">EV216_10152</name>
</gene>
<reference evidence="2 3" key="1">
    <citation type="submission" date="2019-03" db="EMBL/GenBank/DDBJ databases">
        <title>Genomic Encyclopedia of Type Strains, Phase IV (KMG-IV): sequencing the most valuable type-strain genomes for metagenomic binning, comparative biology and taxonomic classification.</title>
        <authorList>
            <person name="Goeker M."/>
        </authorList>
    </citation>
    <scope>NUCLEOTIDE SEQUENCE [LARGE SCALE GENOMIC DNA]</scope>
    <source>
        <strain evidence="2 3">DSM 21153</strain>
    </source>
</reference>
<name>A0A4R1Z2Y9_9RHOB</name>
<dbReference type="EMBL" id="SLVM01000001">
    <property type="protein sequence ID" value="TCM88042.1"/>
    <property type="molecule type" value="Genomic_DNA"/>
</dbReference>
<dbReference type="Proteomes" id="UP000295277">
    <property type="component" value="Unassembled WGS sequence"/>
</dbReference>
<dbReference type="Pfam" id="PF00856">
    <property type="entry name" value="SET"/>
    <property type="match status" value="1"/>
</dbReference>